<dbReference type="SUPFAM" id="SSF54637">
    <property type="entry name" value="Thioesterase/thiol ester dehydrase-isomerase"/>
    <property type="match status" value="1"/>
</dbReference>
<feature type="region of interest" description="Disordered" evidence="3">
    <location>
        <begin position="1"/>
        <end position="22"/>
    </location>
</feature>
<comment type="caution">
    <text evidence="5">The sequence shown here is derived from an EMBL/GenBank/DDBJ whole genome shotgun (WGS) entry which is preliminary data.</text>
</comment>
<dbReference type="EMBL" id="SHKP01000006">
    <property type="protein sequence ID" value="RZT98150.1"/>
    <property type="molecule type" value="Genomic_DNA"/>
</dbReference>
<evidence type="ECO:0000313" key="6">
    <source>
        <dbReference type="Proteomes" id="UP000293671"/>
    </source>
</evidence>
<reference evidence="5 6" key="1">
    <citation type="submission" date="2019-02" db="EMBL/GenBank/DDBJ databases">
        <title>Genomic Encyclopedia of Type Strains, Phase IV (KMG-IV): sequencing the most valuable type-strain genomes for metagenomic binning, comparative biology and taxonomic classification.</title>
        <authorList>
            <person name="Goeker M."/>
        </authorList>
    </citation>
    <scope>NUCLEOTIDE SEQUENCE [LARGE SCALE GENOMIC DNA]</scope>
    <source>
        <strain evidence="5 6">DSM 19570</strain>
    </source>
</reference>
<evidence type="ECO:0000256" key="2">
    <source>
        <dbReference type="ARBA" id="ARBA00022801"/>
    </source>
</evidence>
<dbReference type="InterPro" id="IPR052723">
    <property type="entry name" value="Acyl-CoA_thioesterase_PaaI"/>
</dbReference>
<keyword evidence="2" id="KW-0378">Hydrolase</keyword>
<evidence type="ECO:0000313" key="5">
    <source>
        <dbReference type="EMBL" id="RZT98150.1"/>
    </source>
</evidence>
<dbReference type="InterPro" id="IPR006683">
    <property type="entry name" value="Thioestr_dom"/>
</dbReference>
<dbReference type="Pfam" id="PF03061">
    <property type="entry name" value="4HBT"/>
    <property type="match status" value="1"/>
</dbReference>
<dbReference type="OrthoDB" id="32575at2"/>
<dbReference type="InterPro" id="IPR003736">
    <property type="entry name" value="PAAI_dom"/>
</dbReference>
<dbReference type="GO" id="GO:0016289">
    <property type="term" value="F:acyl-CoA hydrolase activity"/>
    <property type="evidence" value="ECO:0007669"/>
    <property type="project" value="TreeGrafter"/>
</dbReference>
<evidence type="ECO:0000256" key="1">
    <source>
        <dbReference type="ARBA" id="ARBA00008324"/>
    </source>
</evidence>
<comment type="similarity">
    <text evidence="1">Belongs to the thioesterase PaaI family.</text>
</comment>
<evidence type="ECO:0000256" key="3">
    <source>
        <dbReference type="SAM" id="MobiDB-lite"/>
    </source>
</evidence>
<keyword evidence="6" id="KW-1185">Reference proteome</keyword>
<dbReference type="InterPro" id="IPR029069">
    <property type="entry name" value="HotDog_dom_sf"/>
</dbReference>
<feature type="domain" description="Thioesterase" evidence="4">
    <location>
        <begin position="73"/>
        <end position="147"/>
    </location>
</feature>
<dbReference type="CDD" id="cd03443">
    <property type="entry name" value="PaaI_thioesterase"/>
    <property type="match status" value="1"/>
</dbReference>
<dbReference type="Proteomes" id="UP000293671">
    <property type="component" value="Unassembled WGS sequence"/>
</dbReference>
<dbReference type="NCBIfam" id="TIGR00369">
    <property type="entry name" value="unchar_dom_1"/>
    <property type="match status" value="1"/>
</dbReference>
<sequence length="168" mass="17713">MSTGPGVDPRSVDPSAFGETTLPSDPQALAEACGRAMWARDHASQALGMRLDEIGPGRAVMQMRVRIDMLNGHGSCHGGFIFALADSCFAFACNSYNQVCVAAGCQIDYLAPAGEGELLLAEGVERARSGRSGVYDIRVSNEQGATVALMRGRSRRLEGSVVDAPPKP</sequence>
<dbReference type="Gene3D" id="3.10.129.10">
    <property type="entry name" value="Hotdog Thioesterase"/>
    <property type="match status" value="1"/>
</dbReference>
<evidence type="ECO:0000259" key="4">
    <source>
        <dbReference type="Pfam" id="PF03061"/>
    </source>
</evidence>
<dbReference type="FunFam" id="3.10.129.10:FF:000022">
    <property type="entry name" value="Phenylacetic acid degradation protein"/>
    <property type="match status" value="1"/>
</dbReference>
<dbReference type="InterPro" id="IPR011973">
    <property type="entry name" value="PaaD"/>
</dbReference>
<dbReference type="PANTHER" id="PTHR42856">
    <property type="entry name" value="ACYL-COENZYME A THIOESTERASE PAAI"/>
    <property type="match status" value="1"/>
</dbReference>
<dbReference type="NCBIfam" id="TIGR02286">
    <property type="entry name" value="PaaD"/>
    <property type="match status" value="1"/>
</dbReference>
<name>A0A4Q7VP23_9BURK</name>
<organism evidence="5 6">
    <name type="scientific">Rivibacter subsaxonicus</name>
    <dbReference type="NCBI Taxonomy" id="457575"/>
    <lineage>
        <taxon>Bacteria</taxon>
        <taxon>Pseudomonadati</taxon>
        <taxon>Pseudomonadota</taxon>
        <taxon>Betaproteobacteria</taxon>
        <taxon>Burkholderiales</taxon>
        <taxon>Rivibacter</taxon>
    </lineage>
</organism>
<accession>A0A4Q7VP23</accession>
<dbReference type="AlphaFoldDB" id="A0A4Q7VP23"/>
<dbReference type="PANTHER" id="PTHR42856:SF1">
    <property type="entry name" value="ACYL-COENZYME A THIOESTERASE PAAI"/>
    <property type="match status" value="1"/>
</dbReference>
<gene>
    <name evidence="5" type="ORF">EV670_2559</name>
</gene>
<protein>
    <submittedName>
        <fullName evidence="5">Acyl-CoA thioesterase</fullName>
    </submittedName>
</protein>
<proteinExistence type="inferred from homology"/>